<name>A0A812UK34_9DINO</name>
<reference evidence="3" key="1">
    <citation type="submission" date="2021-02" db="EMBL/GenBank/DDBJ databases">
        <authorList>
            <person name="Dougan E. K."/>
            <person name="Rhodes N."/>
            <person name="Thang M."/>
            <person name="Chan C."/>
        </authorList>
    </citation>
    <scope>NUCLEOTIDE SEQUENCE</scope>
</reference>
<evidence type="ECO:0000313" key="3">
    <source>
        <dbReference type="EMBL" id="CAE7567416.1"/>
    </source>
</evidence>
<feature type="transmembrane region" description="Helical" evidence="2">
    <location>
        <begin position="128"/>
        <end position="155"/>
    </location>
</feature>
<evidence type="ECO:0000313" key="4">
    <source>
        <dbReference type="Proteomes" id="UP000601435"/>
    </source>
</evidence>
<feature type="transmembrane region" description="Helical" evidence="2">
    <location>
        <begin position="436"/>
        <end position="461"/>
    </location>
</feature>
<feature type="transmembrane region" description="Helical" evidence="2">
    <location>
        <begin position="399"/>
        <end position="416"/>
    </location>
</feature>
<comment type="caution">
    <text evidence="3">The sequence shown here is derived from an EMBL/GenBank/DDBJ whole genome shotgun (WGS) entry which is preliminary data.</text>
</comment>
<organism evidence="3 4">
    <name type="scientific">Symbiodinium necroappetens</name>
    <dbReference type="NCBI Taxonomy" id="1628268"/>
    <lineage>
        <taxon>Eukaryota</taxon>
        <taxon>Sar</taxon>
        <taxon>Alveolata</taxon>
        <taxon>Dinophyceae</taxon>
        <taxon>Suessiales</taxon>
        <taxon>Symbiodiniaceae</taxon>
        <taxon>Symbiodinium</taxon>
    </lineage>
</organism>
<evidence type="ECO:0000256" key="1">
    <source>
        <dbReference type="SAM" id="MobiDB-lite"/>
    </source>
</evidence>
<feature type="compositionally biased region" description="Polar residues" evidence="1">
    <location>
        <begin position="44"/>
        <end position="55"/>
    </location>
</feature>
<keyword evidence="2" id="KW-0812">Transmembrane</keyword>
<dbReference type="AlphaFoldDB" id="A0A812UK34"/>
<sequence length="547" mass="62040">MSMSSDETANQNRIVTVEGHHVAGDFVEIDLEEEVPDEAANGPQEPSDSGDSGESTKPELAALVGLIERMQPTRPEILRAVPTYHIVARLGRVFWSGRDRSFFSLSKVTQDYDEFLSHSWQVAVWKKVLLLLVIKNGLASVVVGTLTSLLMVLLWQLDFLPGFPKLGEKWSCWCSFVGLILALFTLAFWRPRGSIFVDRVCINQFDPRMKAEGIVNIGAVLRVSKSLLVLFDDSYADRLWCLFEMAAFLKAHPEAAEKPYILHVKPILLGFIACTTCFGAFGAGVFAVFNPFYDIFRFWGVLLAFGAAEGMFLVHAFRKYYRSVEAIKSQLQGFRLRHAECWCCSVNHIHPASGMPIEVCDREIVSQCVTSWFGSEQEFDESVRSLTARALEQQLGYDAFPYLWMLGSFVPVWWPWMDYLAVYSQWEGEQFRVPYFVIRFLAFWLFCMPLVATVGIFFARCLRRKAQWICTELFLDALVCVLTLPSVLACVAWQLYTEITFYKYGVQDWLSETLGSVLFAAGCGVALLATRKGFHFANKHLFKRLGA</sequence>
<keyword evidence="4" id="KW-1185">Reference proteome</keyword>
<protein>
    <submittedName>
        <fullName evidence="3">Uncharacterized protein</fullName>
    </submittedName>
</protein>
<feature type="transmembrane region" description="Helical" evidence="2">
    <location>
        <begin position="473"/>
        <end position="496"/>
    </location>
</feature>
<gene>
    <name evidence="3" type="ORF">SNEC2469_LOCUS16522</name>
</gene>
<dbReference type="OrthoDB" id="411527at2759"/>
<dbReference type="EMBL" id="CAJNJA010026930">
    <property type="protein sequence ID" value="CAE7567416.1"/>
    <property type="molecule type" value="Genomic_DNA"/>
</dbReference>
<dbReference type="Proteomes" id="UP000601435">
    <property type="component" value="Unassembled WGS sequence"/>
</dbReference>
<keyword evidence="2" id="KW-0472">Membrane</keyword>
<feature type="transmembrane region" description="Helical" evidence="2">
    <location>
        <begin position="267"/>
        <end position="289"/>
    </location>
</feature>
<feature type="transmembrane region" description="Helical" evidence="2">
    <location>
        <begin position="295"/>
        <end position="314"/>
    </location>
</feature>
<keyword evidence="2" id="KW-1133">Transmembrane helix</keyword>
<proteinExistence type="predicted"/>
<feature type="transmembrane region" description="Helical" evidence="2">
    <location>
        <begin position="516"/>
        <end position="534"/>
    </location>
</feature>
<feature type="transmembrane region" description="Helical" evidence="2">
    <location>
        <begin position="170"/>
        <end position="189"/>
    </location>
</feature>
<accession>A0A812UK34</accession>
<evidence type="ECO:0000256" key="2">
    <source>
        <dbReference type="SAM" id="Phobius"/>
    </source>
</evidence>
<feature type="region of interest" description="Disordered" evidence="1">
    <location>
        <begin position="32"/>
        <end position="56"/>
    </location>
</feature>